<dbReference type="Gene3D" id="3.50.50.60">
    <property type="entry name" value="FAD/NAD(P)-binding domain"/>
    <property type="match status" value="1"/>
</dbReference>
<keyword evidence="5" id="KW-0560">Oxidoreductase</keyword>
<feature type="domain" description="FAD dependent oxidoreductase" evidence="7">
    <location>
        <begin position="42"/>
        <end position="403"/>
    </location>
</feature>
<dbReference type="EMBL" id="JBJKTR010000008">
    <property type="protein sequence ID" value="KAL3360447.1"/>
    <property type="molecule type" value="Genomic_DNA"/>
</dbReference>
<keyword evidence="9" id="KW-1185">Reference proteome</keyword>
<dbReference type="InterPro" id="IPR036188">
    <property type="entry name" value="FAD/NAD-bd_sf"/>
</dbReference>
<dbReference type="PANTHER" id="PTHR10961:SF7">
    <property type="entry name" value="FAD DEPENDENT OXIDOREDUCTASE DOMAIN-CONTAINING PROTEIN"/>
    <property type="match status" value="1"/>
</dbReference>
<evidence type="ECO:0000256" key="5">
    <source>
        <dbReference type="ARBA" id="ARBA00023002"/>
    </source>
</evidence>
<dbReference type="GO" id="GO:0016491">
    <property type="term" value="F:oxidoreductase activity"/>
    <property type="evidence" value="ECO:0007669"/>
    <property type="project" value="UniProtKB-KW"/>
</dbReference>
<evidence type="ECO:0000313" key="8">
    <source>
        <dbReference type="EMBL" id="KAL3360447.1"/>
    </source>
</evidence>
<dbReference type="Gene3D" id="3.30.9.10">
    <property type="entry name" value="D-Amino Acid Oxidase, subunit A, domain 2"/>
    <property type="match status" value="1"/>
</dbReference>
<evidence type="ECO:0000256" key="4">
    <source>
        <dbReference type="ARBA" id="ARBA00022827"/>
    </source>
</evidence>
<accession>A0ABD2TXM4</accession>
<dbReference type="PANTHER" id="PTHR10961">
    <property type="entry name" value="PEROXISOMAL SARCOSINE OXIDASE"/>
    <property type="match status" value="1"/>
</dbReference>
<dbReference type="InterPro" id="IPR006076">
    <property type="entry name" value="FAD-dep_OxRdtase"/>
</dbReference>
<keyword evidence="3" id="KW-0285">Flavoprotein</keyword>
<comment type="caution">
    <text evidence="8">The sequence shown here is derived from an EMBL/GenBank/DDBJ whole genome shotgun (WGS) entry which is preliminary data.</text>
</comment>
<feature type="region of interest" description="Disordered" evidence="6">
    <location>
        <begin position="14"/>
        <end position="33"/>
    </location>
</feature>
<sequence>SLLMLTPQLQKLISPVPSPTQKTEQTQTKKRKKMEKSIEIFDVIVIGAGIMGSCTAYQTSKHNQKTLLLEQFDFLHHLGSSHGESRTIRATYPEDYYPKMVLKSETLWRDAEEQIGYKVYFKTPQLDIGPSNSKALKAVISSCNKNSIPVRVIDRNTMFQEFDDLIQLPDNWIGVVTEYGGVIKPTKAVSMFQTLAIKNGAFLKDNMEVVDIKKDSLTGGVLVIAKNGEKFSGKKCVVTVGPWMNKLVRNITGIVIPIQPLETTVLYWKIKKGYESKFTIGNGFPTFASYGEPYIYGTPSLEYPGLIKIPIHGGRPCEPTDRTWEPTQSLDPLKKWIQKKFGDLVDSTRPVVTQSCMYSVTPDEDFVIDFLGGEFGDDVVVGGGFSGHGFKMGPIVGKILSDLVIDGETKDVELMHFRIKRFEKNSKGNLKNFDDQVSSAN</sequence>
<evidence type="ECO:0000313" key="9">
    <source>
        <dbReference type="Proteomes" id="UP001627284"/>
    </source>
</evidence>
<dbReference type="InterPro" id="IPR045170">
    <property type="entry name" value="MTOX"/>
</dbReference>
<proteinExistence type="inferred from homology"/>
<name>A0ABD2TXM4_9SOLN</name>
<evidence type="ECO:0000256" key="2">
    <source>
        <dbReference type="ARBA" id="ARBA00010989"/>
    </source>
</evidence>
<gene>
    <name evidence="8" type="ORF">AABB24_013726</name>
</gene>
<protein>
    <recommendedName>
        <fullName evidence="7">FAD dependent oxidoreductase domain-containing protein</fullName>
    </recommendedName>
</protein>
<comment type="similarity">
    <text evidence="2">Belongs to the MSOX/MTOX family.</text>
</comment>
<comment type="cofactor">
    <cofactor evidence="1">
        <name>FAD</name>
        <dbReference type="ChEBI" id="CHEBI:57692"/>
    </cofactor>
</comment>
<evidence type="ECO:0000259" key="7">
    <source>
        <dbReference type="Pfam" id="PF01266"/>
    </source>
</evidence>
<dbReference type="AlphaFoldDB" id="A0ABD2TXM4"/>
<feature type="non-terminal residue" evidence="8">
    <location>
        <position position="1"/>
    </location>
</feature>
<dbReference type="SUPFAM" id="SSF51905">
    <property type="entry name" value="FAD/NAD(P)-binding domain"/>
    <property type="match status" value="1"/>
</dbReference>
<organism evidence="8 9">
    <name type="scientific">Solanum stoloniferum</name>
    <dbReference type="NCBI Taxonomy" id="62892"/>
    <lineage>
        <taxon>Eukaryota</taxon>
        <taxon>Viridiplantae</taxon>
        <taxon>Streptophyta</taxon>
        <taxon>Embryophyta</taxon>
        <taxon>Tracheophyta</taxon>
        <taxon>Spermatophyta</taxon>
        <taxon>Magnoliopsida</taxon>
        <taxon>eudicotyledons</taxon>
        <taxon>Gunneridae</taxon>
        <taxon>Pentapetalae</taxon>
        <taxon>asterids</taxon>
        <taxon>lamiids</taxon>
        <taxon>Solanales</taxon>
        <taxon>Solanaceae</taxon>
        <taxon>Solanoideae</taxon>
        <taxon>Solaneae</taxon>
        <taxon>Solanum</taxon>
    </lineage>
</organism>
<dbReference type="Proteomes" id="UP001627284">
    <property type="component" value="Unassembled WGS sequence"/>
</dbReference>
<evidence type="ECO:0000256" key="3">
    <source>
        <dbReference type="ARBA" id="ARBA00022630"/>
    </source>
</evidence>
<evidence type="ECO:0000256" key="6">
    <source>
        <dbReference type="SAM" id="MobiDB-lite"/>
    </source>
</evidence>
<reference evidence="8 9" key="1">
    <citation type="submission" date="2024-05" db="EMBL/GenBank/DDBJ databases">
        <title>De novo assembly of an allotetraploid wild potato.</title>
        <authorList>
            <person name="Hosaka A.J."/>
        </authorList>
    </citation>
    <scope>NUCLEOTIDE SEQUENCE [LARGE SCALE GENOMIC DNA]</scope>
    <source>
        <tissue evidence="8">Young leaves</tissue>
    </source>
</reference>
<keyword evidence="4" id="KW-0274">FAD</keyword>
<evidence type="ECO:0000256" key="1">
    <source>
        <dbReference type="ARBA" id="ARBA00001974"/>
    </source>
</evidence>
<dbReference type="SUPFAM" id="SSF54373">
    <property type="entry name" value="FAD-linked reductases, C-terminal domain"/>
    <property type="match status" value="1"/>
</dbReference>
<dbReference type="Pfam" id="PF01266">
    <property type="entry name" value="DAO"/>
    <property type="match status" value="1"/>
</dbReference>